<dbReference type="CDD" id="cd17546">
    <property type="entry name" value="REC_hyHK_CKI1_RcsC-like"/>
    <property type="match status" value="1"/>
</dbReference>
<organism evidence="20 21">
    <name type="scientific">Thiosulfativibrio zosterae</name>
    <dbReference type="NCBI Taxonomy" id="2675053"/>
    <lineage>
        <taxon>Bacteria</taxon>
        <taxon>Pseudomonadati</taxon>
        <taxon>Pseudomonadota</taxon>
        <taxon>Gammaproteobacteria</taxon>
        <taxon>Thiotrichales</taxon>
        <taxon>Piscirickettsiaceae</taxon>
        <taxon>Thiosulfativibrio</taxon>
    </lineage>
</organism>
<dbReference type="InterPro" id="IPR005467">
    <property type="entry name" value="His_kinase_dom"/>
</dbReference>
<dbReference type="PROSITE" id="PS50109">
    <property type="entry name" value="HIS_KIN"/>
    <property type="match status" value="1"/>
</dbReference>
<keyword evidence="9" id="KW-0418">Kinase</keyword>
<dbReference type="SMART" id="SM00448">
    <property type="entry name" value="REC"/>
    <property type="match status" value="1"/>
</dbReference>
<dbReference type="EC" id="2.7.13.3" evidence="3"/>
<keyword evidence="16" id="KW-0175">Coiled coil</keyword>
<dbReference type="InterPro" id="IPR003661">
    <property type="entry name" value="HisK_dim/P_dom"/>
</dbReference>
<keyword evidence="6 15" id="KW-0597">Phosphoprotein</keyword>
<dbReference type="Gene3D" id="3.30.565.10">
    <property type="entry name" value="Histidine kinase-like ATPase, C-terminal domain"/>
    <property type="match status" value="1"/>
</dbReference>
<dbReference type="InterPro" id="IPR036097">
    <property type="entry name" value="HisK_dim/P_sf"/>
</dbReference>
<dbReference type="SUPFAM" id="SSF47384">
    <property type="entry name" value="Homodimeric domain of signal transducing histidine kinase"/>
    <property type="match status" value="1"/>
</dbReference>
<dbReference type="RefSeq" id="WP_173291111.1">
    <property type="nucleotide sequence ID" value="NZ_AP021888.1"/>
</dbReference>
<evidence type="ECO:0000256" key="7">
    <source>
        <dbReference type="ARBA" id="ARBA00022679"/>
    </source>
</evidence>
<dbReference type="InterPro" id="IPR036641">
    <property type="entry name" value="HPT_dom_sf"/>
</dbReference>
<comment type="catalytic activity">
    <reaction evidence="1">
        <text>ATP + protein L-histidine = ADP + protein N-phospho-L-histidine.</text>
        <dbReference type="EC" id="2.7.13.3"/>
    </reaction>
</comment>
<dbReference type="Gene3D" id="1.20.120.160">
    <property type="entry name" value="HPT domain"/>
    <property type="match status" value="1"/>
</dbReference>
<evidence type="ECO:0000256" key="16">
    <source>
        <dbReference type="SAM" id="Coils"/>
    </source>
</evidence>
<dbReference type="EMBL" id="AP021888">
    <property type="protein sequence ID" value="BBP43294.1"/>
    <property type="molecule type" value="Genomic_DNA"/>
</dbReference>
<dbReference type="GO" id="GO:0005886">
    <property type="term" value="C:plasma membrane"/>
    <property type="evidence" value="ECO:0007669"/>
    <property type="project" value="UniProtKB-SubCell"/>
</dbReference>
<dbReference type="KEGG" id="tzo:THMIRHAT_10400"/>
<dbReference type="Proteomes" id="UP000501466">
    <property type="component" value="Chromosome"/>
</dbReference>
<dbReference type="PRINTS" id="PR00344">
    <property type="entry name" value="BCTRLSENSOR"/>
</dbReference>
<dbReference type="SMART" id="SM00387">
    <property type="entry name" value="HATPase_c"/>
    <property type="match status" value="1"/>
</dbReference>
<evidence type="ECO:0000256" key="11">
    <source>
        <dbReference type="ARBA" id="ARBA00022989"/>
    </source>
</evidence>
<dbReference type="PROSITE" id="PS50110">
    <property type="entry name" value="RESPONSE_REGULATORY"/>
    <property type="match status" value="1"/>
</dbReference>
<evidence type="ECO:0000259" key="17">
    <source>
        <dbReference type="PROSITE" id="PS50109"/>
    </source>
</evidence>
<evidence type="ECO:0000256" key="13">
    <source>
        <dbReference type="ARBA" id="ARBA00023136"/>
    </source>
</evidence>
<evidence type="ECO:0000256" key="4">
    <source>
        <dbReference type="ARBA" id="ARBA00022475"/>
    </source>
</evidence>
<accession>A0A6F8PMM3</accession>
<dbReference type="InterPro" id="IPR004358">
    <property type="entry name" value="Sig_transdc_His_kin-like_C"/>
</dbReference>
<comment type="subcellular location">
    <subcellularLocation>
        <location evidence="2">Cell inner membrane</location>
        <topology evidence="2">Multi-pass membrane protein</topology>
    </subcellularLocation>
</comment>
<keyword evidence="4" id="KW-1003">Cell membrane</keyword>
<dbReference type="SUPFAM" id="SSF47226">
    <property type="entry name" value="Histidine-containing phosphotransfer domain, HPT domain"/>
    <property type="match status" value="1"/>
</dbReference>
<name>A0A6F8PMM3_9GAMM</name>
<dbReference type="PROSITE" id="PS50894">
    <property type="entry name" value="HPT"/>
    <property type="match status" value="1"/>
</dbReference>
<evidence type="ECO:0000259" key="18">
    <source>
        <dbReference type="PROSITE" id="PS50110"/>
    </source>
</evidence>
<feature type="modified residue" description="4-aspartylphosphate" evidence="15">
    <location>
        <position position="461"/>
    </location>
</feature>
<evidence type="ECO:0000256" key="9">
    <source>
        <dbReference type="ARBA" id="ARBA00022777"/>
    </source>
</evidence>
<proteinExistence type="predicted"/>
<evidence type="ECO:0000313" key="20">
    <source>
        <dbReference type="EMBL" id="BBP43294.1"/>
    </source>
</evidence>
<evidence type="ECO:0000256" key="10">
    <source>
        <dbReference type="ARBA" id="ARBA00022840"/>
    </source>
</evidence>
<evidence type="ECO:0000256" key="6">
    <source>
        <dbReference type="ARBA" id="ARBA00022553"/>
    </source>
</evidence>
<dbReference type="GO" id="GO:0000155">
    <property type="term" value="F:phosphorelay sensor kinase activity"/>
    <property type="evidence" value="ECO:0007669"/>
    <property type="project" value="InterPro"/>
</dbReference>
<evidence type="ECO:0000256" key="3">
    <source>
        <dbReference type="ARBA" id="ARBA00012438"/>
    </source>
</evidence>
<feature type="domain" description="Histidine kinase" evidence="17">
    <location>
        <begin position="168"/>
        <end position="384"/>
    </location>
</feature>
<dbReference type="Pfam" id="PF02518">
    <property type="entry name" value="HATPase_c"/>
    <property type="match status" value="1"/>
</dbReference>
<dbReference type="PANTHER" id="PTHR43047">
    <property type="entry name" value="TWO-COMPONENT HISTIDINE PROTEIN KINASE"/>
    <property type="match status" value="1"/>
</dbReference>
<evidence type="ECO:0000256" key="5">
    <source>
        <dbReference type="ARBA" id="ARBA00022519"/>
    </source>
</evidence>
<keyword evidence="8" id="KW-0812">Transmembrane</keyword>
<keyword evidence="13" id="KW-0472">Membrane</keyword>
<dbReference type="Gene3D" id="3.40.50.2300">
    <property type="match status" value="1"/>
</dbReference>
<feature type="modified residue" description="Phosphohistidine" evidence="14">
    <location>
        <position position="606"/>
    </location>
</feature>
<dbReference type="InterPro" id="IPR001789">
    <property type="entry name" value="Sig_transdc_resp-reg_receiver"/>
</dbReference>
<evidence type="ECO:0000256" key="15">
    <source>
        <dbReference type="PROSITE-ProRule" id="PRU00169"/>
    </source>
</evidence>
<keyword evidence="21" id="KW-1185">Reference proteome</keyword>
<keyword evidence="10" id="KW-0547">Nucleotide-binding</keyword>
<dbReference type="SUPFAM" id="SSF55874">
    <property type="entry name" value="ATPase domain of HSP90 chaperone/DNA topoisomerase II/histidine kinase"/>
    <property type="match status" value="1"/>
</dbReference>
<evidence type="ECO:0000256" key="14">
    <source>
        <dbReference type="PROSITE-ProRule" id="PRU00110"/>
    </source>
</evidence>
<dbReference type="SMART" id="SM00388">
    <property type="entry name" value="HisKA"/>
    <property type="match status" value="1"/>
</dbReference>
<feature type="domain" description="Response regulatory" evidence="18">
    <location>
        <begin position="412"/>
        <end position="539"/>
    </location>
</feature>
<dbReference type="Pfam" id="PF00512">
    <property type="entry name" value="HisKA"/>
    <property type="match status" value="1"/>
</dbReference>
<evidence type="ECO:0000259" key="19">
    <source>
        <dbReference type="PROSITE" id="PS50894"/>
    </source>
</evidence>
<dbReference type="AlphaFoldDB" id="A0A6F8PMM3"/>
<evidence type="ECO:0000256" key="12">
    <source>
        <dbReference type="ARBA" id="ARBA00023012"/>
    </source>
</evidence>
<keyword evidence="12" id="KW-0902">Two-component regulatory system</keyword>
<protein>
    <recommendedName>
        <fullName evidence="3">histidine kinase</fullName>
        <ecNumber evidence="3">2.7.13.3</ecNumber>
    </recommendedName>
</protein>
<dbReference type="Pfam" id="PF00072">
    <property type="entry name" value="Response_reg"/>
    <property type="match status" value="1"/>
</dbReference>
<dbReference type="Gene3D" id="1.10.287.130">
    <property type="match status" value="1"/>
</dbReference>
<dbReference type="InterPro" id="IPR011006">
    <property type="entry name" value="CheY-like_superfamily"/>
</dbReference>
<gene>
    <name evidence="20" type="ORF">THMIRHAT_10400</name>
</gene>
<evidence type="ECO:0000256" key="8">
    <source>
        <dbReference type="ARBA" id="ARBA00022692"/>
    </source>
</evidence>
<keyword evidence="5" id="KW-0997">Cell inner membrane</keyword>
<dbReference type="InterPro" id="IPR008207">
    <property type="entry name" value="Sig_transdc_His_kin_Hpt_dom"/>
</dbReference>
<keyword evidence="11" id="KW-1133">Transmembrane helix</keyword>
<reference evidence="21" key="1">
    <citation type="submission" date="2019-11" db="EMBL/GenBank/DDBJ databases">
        <title>Isolation and characterization of two novel species in the genus Thiomicrorhabdus.</title>
        <authorList>
            <person name="Mochizuki J."/>
            <person name="Kojima H."/>
            <person name="Fukui M."/>
        </authorList>
    </citation>
    <scope>NUCLEOTIDE SEQUENCE [LARGE SCALE GENOMIC DNA]</scope>
    <source>
        <strain evidence="21">AkT22</strain>
    </source>
</reference>
<feature type="domain" description="HPt" evidence="19">
    <location>
        <begin position="567"/>
        <end position="657"/>
    </location>
</feature>
<evidence type="ECO:0000256" key="1">
    <source>
        <dbReference type="ARBA" id="ARBA00000085"/>
    </source>
</evidence>
<dbReference type="FunFam" id="3.30.565.10:FF:000010">
    <property type="entry name" value="Sensor histidine kinase RcsC"/>
    <property type="match status" value="1"/>
</dbReference>
<dbReference type="InterPro" id="IPR036890">
    <property type="entry name" value="HATPase_C_sf"/>
</dbReference>
<keyword evidence="7" id="KW-0808">Transferase</keyword>
<evidence type="ECO:0000313" key="21">
    <source>
        <dbReference type="Proteomes" id="UP000501466"/>
    </source>
</evidence>
<sequence length="657" mass="74282">MKRIKDLCENFESQLVQRVLWWKICADFPEKIQFSEAMGELIGATEMAVEHFLMLMPEANRQPFIDKLACLFSESDCKEVTPQFLLTVTLSHKVKHFQCQVHDFNSDGVQCLWAQCSNVSALVDLEMELILSQSQLALREMQEQAIQAQKNQAESEEKFLQQSIFLSMLSHELRSPLAGMSQLIQQSKSALQDEERLLNNLSLLSMTTEQLTFLVNDILTFSQNQHHRLQLTESPFALDEMLNYVIHLTKSIAKERNMVVTARNQNPNACFKGDVLRISQILINMIVNGIKYTRYGGVFVKVKVDGAFVEFKVVDSGVGIGVDKIDKIFAPFSQIDTGIAQSYLGSGLGLSVVKLLVDLLDGQIKVTSTRGVGSTFTVRLPLEQVDCHCVNLETTSNPSEQKKLDLQIGNKKVLIADDSLINRKVLQQMLEEFGCQVEAVENGLMAFERFQQSHFDLVFLDMQMPEMNGCEAAKSILNLMGSVDFPKVNRDIKIVALTAAHTESELQRMNIKVDKSLFNAWLLKPITQDQIMTVLIDHFEQPVTPEILEVVHPKENSSQSDGFIDEIPASLKSFLPELLSSLNNELELLVKAFQDFDFNTMHEVAHKMKGSLMIFGWQQLLVEIKELELEIDKKDTKGIGLKLYNVKSILLNAQENK</sequence>
<dbReference type="CDD" id="cd00082">
    <property type="entry name" value="HisKA"/>
    <property type="match status" value="1"/>
</dbReference>
<dbReference type="SUPFAM" id="SSF52172">
    <property type="entry name" value="CheY-like"/>
    <property type="match status" value="1"/>
</dbReference>
<feature type="coiled-coil region" evidence="16">
    <location>
        <begin position="131"/>
        <end position="158"/>
    </location>
</feature>
<evidence type="ECO:0000256" key="2">
    <source>
        <dbReference type="ARBA" id="ARBA00004429"/>
    </source>
</evidence>
<keyword evidence="10" id="KW-0067">ATP-binding</keyword>
<dbReference type="InterPro" id="IPR003594">
    <property type="entry name" value="HATPase_dom"/>
</dbReference>